<proteinExistence type="inferred from homology"/>
<dbReference type="PANTHER" id="PTHR13454:SF11">
    <property type="entry name" value="PROTEIN MCM10 HOMOLOG"/>
    <property type="match status" value="1"/>
</dbReference>
<feature type="domain" description="MCM10 OB-fold" evidence="10">
    <location>
        <begin position="171"/>
        <end position="297"/>
    </location>
</feature>
<sequence length="547" mass="61538">MSDDEGKYNDLPVNELRQLIRTSSLTIVGDIERQLAQLKAKERELKDRLKQKKSVPSTSQQNIEIPTTPPKNRQRVPVSPARIRLKIDKGLQAKDVSLRRSPKRTNYNITGTDRAERSSFADQLLNSSAALREKEAIKLDLERKRVTKFSLKSNIGQNDGKAGGNSVTETYSKLRLSHQFIAKEELDSQFEDKKIMSVGDVYAIIHPPHFEPPAVPNFVVIGIVAKRSEVKVNKLGKKYMMMTLTDLNYDIPLALHSEAFDMFWKIREGTVIAVLNPEHYIISRGVSEKSIGLSVTSSLDVILELGRSSDLGQCPSITQNGKKCTQWINLSKSKYCEFHLELGVRRAASSRMEFNSVQGRMFSPKKNGRRLQFMKGGVASKTGLQEDPLAPRRDPLFGNEGRIFMTGAKSSAATFFQDEYDLAPTGTSEEAAKRLQKKLKDKEMESKIRKYLADRPDGHLLREYDVKGRLIEDDSTVSKSSSSKGDTIFSAQQIRRLGFDPTKRINVAESSKVSEISLMNAADVDLSRPKKRSRHESDDDSDDLEII</sequence>
<dbReference type="GeneID" id="30037324"/>
<evidence type="ECO:0000256" key="2">
    <source>
        <dbReference type="ARBA" id="ARBA00009679"/>
    </source>
</evidence>
<dbReference type="InterPro" id="IPR040184">
    <property type="entry name" value="Mcm10"/>
</dbReference>
<dbReference type="Pfam" id="PF09329">
    <property type="entry name" value="zf-primase"/>
    <property type="match status" value="1"/>
</dbReference>
<evidence type="ECO:0000256" key="5">
    <source>
        <dbReference type="ARBA" id="ARBA00022771"/>
    </source>
</evidence>
<dbReference type="KEGG" id="slb:AWJ20_5117"/>
<feature type="compositionally biased region" description="Polar residues" evidence="8">
    <location>
        <begin position="54"/>
        <end position="65"/>
    </location>
</feature>
<feature type="region of interest" description="Disordered" evidence="8">
    <location>
        <begin position="47"/>
        <end position="80"/>
    </location>
</feature>
<feature type="region of interest" description="Disordered" evidence="8">
    <location>
        <begin position="518"/>
        <end position="547"/>
    </location>
</feature>
<evidence type="ECO:0000256" key="1">
    <source>
        <dbReference type="ARBA" id="ARBA00004123"/>
    </source>
</evidence>
<dbReference type="GO" id="GO:0006270">
    <property type="term" value="P:DNA replication initiation"/>
    <property type="evidence" value="ECO:0007669"/>
    <property type="project" value="InterPro"/>
</dbReference>
<reference evidence="11 12" key="1">
    <citation type="submission" date="2016-02" db="EMBL/GenBank/DDBJ databases">
        <title>Complete genome sequence and transcriptome regulation of the pentose utilising yeast Sugiyamaella lignohabitans.</title>
        <authorList>
            <person name="Bellasio M."/>
            <person name="Peymann A."/>
            <person name="Valli M."/>
            <person name="Sipitzky M."/>
            <person name="Graf A."/>
            <person name="Sauer M."/>
            <person name="Marx H."/>
            <person name="Mattanovich D."/>
        </authorList>
    </citation>
    <scope>NUCLEOTIDE SEQUENCE [LARGE SCALE GENOMIC DNA]</scope>
    <source>
        <strain evidence="11 12">CBS 10342</strain>
    </source>
</reference>
<dbReference type="Pfam" id="PF22379">
    <property type="entry name" value="OB_MCM10"/>
    <property type="match status" value="1"/>
</dbReference>
<evidence type="ECO:0000313" key="12">
    <source>
        <dbReference type="Proteomes" id="UP000189580"/>
    </source>
</evidence>
<gene>
    <name evidence="11" type="primary">MCM10</name>
    <name evidence="11" type="ORF">AWJ20_5117</name>
</gene>
<protein>
    <submittedName>
        <fullName evidence="11">Mcm10p</fullName>
    </submittedName>
</protein>
<dbReference type="GO" id="GO:0003688">
    <property type="term" value="F:DNA replication origin binding"/>
    <property type="evidence" value="ECO:0007669"/>
    <property type="project" value="TreeGrafter"/>
</dbReference>
<dbReference type="Proteomes" id="UP000189580">
    <property type="component" value="Chromosome d"/>
</dbReference>
<dbReference type="Gene3D" id="2.40.50.140">
    <property type="entry name" value="Nucleic acid-binding proteins"/>
    <property type="match status" value="1"/>
</dbReference>
<dbReference type="InterPro" id="IPR015408">
    <property type="entry name" value="Znf_Mcm10/DnaG"/>
</dbReference>
<dbReference type="OrthoDB" id="273123at2759"/>
<keyword evidence="6" id="KW-0862">Zinc</keyword>
<dbReference type="GO" id="GO:0003697">
    <property type="term" value="F:single-stranded DNA binding"/>
    <property type="evidence" value="ECO:0007669"/>
    <property type="project" value="InterPro"/>
</dbReference>
<keyword evidence="5" id="KW-0863">Zinc-finger</keyword>
<dbReference type="GO" id="GO:0043596">
    <property type="term" value="C:nuclear replication fork"/>
    <property type="evidence" value="ECO:0007669"/>
    <property type="project" value="TreeGrafter"/>
</dbReference>
<dbReference type="GO" id="GO:0008270">
    <property type="term" value="F:zinc ion binding"/>
    <property type="evidence" value="ECO:0007669"/>
    <property type="project" value="UniProtKB-KW"/>
</dbReference>
<accession>A0A167EJP9</accession>
<evidence type="ECO:0000256" key="6">
    <source>
        <dbReference type="ARBA" id="ARBA00022833"/>
    </source>
</evidence>
<evidence type="ECO:0000256" key="4">
    <source>
        <dbReference type="ARBA" id="ARBA00022723"/>
    </source>
</evidence>
<dbReference type="InterPro" id="IPR055065">
    <property type="entry name" value="OB_MCM10"/>
</dbReference>
<keyword evidence="3" id="KW-0235">DNA replication</keyword>
<dbReference type="RefSeq" id="XP_018736635.1">
    <property type="nucleotide sequence ID" value="XM_018882238.1"/>
</dbReference>
<keyword evidence="4" id="KW-0479">Metal-binding</keyword>
<organism evidence="11 12">
    <name type="scientific">Sugiyamaella lignohabitans</name>
    <dbReference type="NCBI Taxonomy" id="796027"/>
    <lineage>
        <taxon>Eukaryota</taxon>
        <taxon>Fungi</taxon>
        <taxon>Dikarya</taxon>
        <taxon>Ascomycota</taxon>
        <taxon>Saccharomycotina</taxon>
        <taxon>Dipodascomycetes</taxon>
        <taxon>Dipodascales</taxon>
        <taxon>Trichomonascaceae</taxon>
        <taxon>Sugiyamaella</taxon>
    </lineage>
</organism>
<evidence type="ECO:0000256" key="8">
    <source>
        <dbReference type="SAM" id="MobiDB-lite"/>
    </source>
</evidence>
<evidence type="ECO:0000256" key="3">
    <source>
        <dbReference type="ARBA" id="ARBA00022705"/>
    </source>
</evidence>
<keyword evidence="7" id="KW-0539">Nucleus</keyword>
<dbReference type="InterPro" id="IPR012340">
    <property type="entry name" value="NA-bd_OB-fold"/>
</dbReference>
<dbReference type="AlphaFoldDB" id="A0A167EJP9"/>
<keyword evidence="12" id="KW-1185">Reference proteome</keyword>
<evidence type="ECO:0000259" key="10">
    <source>
        <dbReference type="Pfam" id="PF22379"/>
    </source>
</evidence>
<evidence type="ECO:0000259" key="9">
    <source>
        <dbReference type="Pfam" id="PF09329"/>
    </source>
</evidence>
<name>A0A167EJP9_9ASCO</name>
<feature type="compositionally biased region" description="Acidic residues" evidence="8">
    <location>
        <begin position="538"/>
        <end position="547"/>
    </location>
</feature>
<dbReference type="PANTHER" id="PTHR13454">
    <property type="entry name" value="PROTEIN MCM10 HOMOLOG"/>
    <property type="match status" value="1"/>
</dbReference>
<feature type="domain" description="Zinc finger Mcm10/DnaG-type" evidence="9">
    <location>
        <begin position="306"/>
        <end position="351"/>
    </location>
</feature>
<comment type="subcellular location">
    <subcellularLocation>
        <location evidence="1">Nucleus</location>
    </subcellularLocation>
</comment>
<evidence type="ECO:0000313" key="11">
    <source>
        <dbReference type="EMBL" id="ANB14158.1"/>
    </source>
</evidence>
<evidence type="ECO:0000256" key="7">
    <source>
        <dbReference type="ARBA" id="ARBA00023242"/>
    </source>
</evidence>
<comment type="similarity">
    <text evidence="2">Belongs to the MCM10 family.</text>
</comment>
<dbReference type="EMBL" id="CP014502">
    <property type="protein sequence ID" value="ANB14158.1"/>
    <property type="molecule type" value="Genomic_DNA"/>
</dbReference>